<reference evidence="3" key="2">
    <citation type="journal article" date="2023" name="Science">
        <title>Genomic signatures of disease resistance in endangered staghorn corals.</title>
        <authorList>
            <person name="Vollmer S.V."/>
            <person name="Selwyn J.D."/>
            <person name="Despard B.A."/>
            <person name="Roesel C.L."/>
        </authorList>
    </citation>
    <scope>NUCLEOTIDE SEQUENCE</scope>
    <source>
        <strain evidence="3">K2</strain>
    </source>
</reference>
<evidence type="ECO:0000313" key="4">
    <source>
        <dbReference type="Proteomes" id="UP001249851"/>
    </source>
</evidence>
<dbReference type="GO" id="GO:0003676">
    <property type="term" value="F:nucleic acid binding"/>
    <property type="evidence" value="ECO:0007669"/>
    <property type="project" value="InterPro"/>
</dbReference>
<keyword evidence="4" id="KW-1185">Reference proteome</keyword>
<dbReference type="PANTHER" id="PTHR37984:SF5">
    <property type="entry name" value="PROTEIN NYNRIN-LIKE"/>
    <property type="match status" value="1"/>
</dbReference>
<evidence type="ECO:0000313" key="3">
    <source>
        <dbReference type="EMBL" id="KAK2547488.1"/>
    </source>
</evidence>
<dbReference type="PROSITE" id="PS50994">
    <property type="entry name" value="INTEGRASE"/>
    <property type="match status" value="1"/>
</dbReference>
<evidence type="ECO:0000256" key="1">
    <source>
        <dbReference type="SAM" id="MobiDB-lite"/>
    </source>
</evidence>
<feature type="domain" description="Integrase catalytic" evidence="2">
    <location>
        <begin position="97"/>
        <end position="188"/>
    </location>
</feature>
<name>A0AAD9URT0_ACRCE</name>
<dbReference type="InterPro" id="IPR050951">
    <property type="entry name" value="Retrovirus_Pol_polyprotein"/>
</dbReference>
<comment type="caution">
    <text evidence="3">The sequence shown here is derived from an EMBL/GenBank/DDBJ whole genome shotgun (WGS) entry which is preliminary data.</text>
</comment>
<dbReference type="AlphaFoldDB" id="A0AAD9URT0"/>
<dbReference type="GO" id="GO:0015074">
    <property type="term" value="P:DNA integration"/>
    <property type="evidence" value="ECO:0007669"/>
    <property type="project" value="InterPro"/>
</dbReference>
<dbReference type="InterPro" id="IPR036397">
    <property type="entry name" value="RNaseH_sf"/>
</dbReference>
<organism evidence="3 4">
    <name type="scientific">Acropora cervicornis</name>
    <name type="common">Staghorn coral</name>
    <dbReference type="NCBI Taxonomy" id="6130"/>
    <lineage>
        <taxon>Eukaryota</taxon>
        <taxon>Metazoa</taxon>
        <taxon>Cnidaria</taxon>
        <taxon>Anthozoa</taxon>
        <taxon>Hexacorallia</taxon>
        <taxon>Scleractinia</taxon>
        <taxon>Astrocoeniina</taxon>
        <taxon>Acroporidae</taxon>
        <taxon>Acropora</taxon>
    </lineage>
</organism>
<dbReference type="Gene3D" id="3.30.420.10">
    <property type="entry name" value="Ribonuclease H-like superfamily/Ribonuclease H"/>
    <property type="match status" value="1"/>
</dbReference>
<feature type="region of interest" description="Disordered" evidence="1">
    <location>
        <begin position="165"/>
        <end position="188"/>
    </location>
</feature>
<accession>A0AAD9URT0</accession>
<dbReference type="InterPro" id="IPR012337">
    <property type="entry name" value="RNaseH-like_sf"/>
</dbReference>
<protein>
    <recommendedName>
        <fullName evidence="2">Integrase catalytic domain-containing protein</fullName>
    </recommendedName>
</protein>
<dbReference type="PANTHER" id="PTHR37984">
    <property type="entry name" value="PROTEIN CBG26694"/>
    <property type="match status" value="1"/>
</dbReference>
<dbReference type="SUPFAM" id="SSF53098">
    <property type="entry name" value="Ribonuclease H-like"/>
    <property type="match status" value="1"/>
</dbReference>
<proteinExistence type="predicted"/>
<dbReference type="Proteomes" id="UP001249851">
    <property type="component" value="Unassembled WGS sequence"/>
</dbReference>
<feature type="compositionally biased region" description="Basic and acidic residues" evidence="1">
    <location>
        <begin position="172"/>
        <end position="188"/>
    </location>
</feature>
<reference evidence="3" key="1">
    <citation type="journal article" date="2023" name="G3 (Bethesda)">
        <title>Whole genome assembly and annotation of the endangered Caribbean coral Acropora cervicornis.</title>
        <authorList>
            <person name="Selwyn J.D."/>
            <person name="Vollmer S.V."/>
        </authorList>
    </citation>
    <scope>NUCLEOTIDE SEQUENCE</scope>
    <source>
        <strain evidence="3">K2</strain>
    </source>
</reference>
<dbReference type="EMBL" id="JARQWQ010000182">
    <property type="protein sequence ID" value="KAK2547488.1"/>
    <property type="molecule type" value="Genomic_DNA"/>
</dbReference>
<sequence length="188" mass="21455">MPPSHLVTPHTCAYRLEMPQREADRRKTLSPSLSLVQNINSRIKQETAKDPVLAALCDVVAIGSPAEKKETPEHLRQYWSFRDEISVYDGVVYRSYQVIVPSSLREEILYKTHKAHQGADSSIIVDHYSDYIELDSLRGNTSANSVIRAMKRQFARHGIPEELITDNGPQFESHEYSRRRVATKDDSC</sequence>
<evidence type="ECO:0000259" key="2">
    <source>
        <dbReference type="PROSITE" id="PS50994"/>
    </source>
</evidence>
<dbReference type="InterPro" id="IPR001584">
    <property type="entry name" value="Integrase_cat-core"/>
</dbReference>
<gene>
    <name evidence="3" type="ORF">P5673_032529</name>
</gene>